<dbReference type="AlphaFoldDB" id="Q74NQ5"/>
<dbReference type="EMBL" id="AE017195">
    <property type="protein sequence ID" value="AAS45039.1"/>
    <property type="molecule type" value="Genomic_DNA"/>
</dbReference>
<sequence length="43" mass="5264">MSKKLWNVPFIFQMLSQNYEEIMKVIFNFPFVLPLHKKCTILF</sequence>
<keyword evidence="1" id="KW-0614">Plasmid</keyword>
<name>Q74NQ5_BACC1</name>
<accession>Q74NQ5</accession>
<proteinExistence type="predicted"/>
<dbReference type="KEGG" id="bca:BCE_A0189"/>
<evidence type="ECO:0000313" key="1">
    <source>
        <dbReference type="EMBL" id="AAS45039.1"/>
    </source>
</evidence>
<protein>
    <submittedName>
        <fullName evidence="1">Uncharacterized protein</fullName>
    </submittedName>
</protein>
<gene>
    <name evidence="1" type="ordered locus">BCE_A0189</name>
</gene>
<dbReference type="HOGENOM" id="CLU_3229146_0_0_9"/>
<evidence type="ECO:0000313" key="2">
    <source>
        <dbReference type="Proteomes" id="UP000002527"/>
    </source>
</evidence>
<geneLocation type="plasmid" evidence="1 2">
    <name>pBc10987</name>
</geneLocation>
<dbReference type="Proteomes" id="UP000002527">
    <property type="component" value="Plasmid pBc10987"/>
</dbReference>
<organism evidence="1 2">
    <name type="scientific">Bacillus cereus (strain ATCC 10987 / NRS 248)</name>
    <dbReference type="NCBI Taxonomy" id="222523"/>
    <lineage>
        <taxon>Bacteria</taxon>
        <taxon>Bacillati</taxon>
        <taxon>Bacillota</taxon>
        <taxon>Bacilli</taxon>
        <taxon>Bacillales</taxon>
        <taxon>Bacillaceae</taxon>
        <taxon>Bacillus</taxon>
        <taxon>Bacillus cereus group</taxon>
    </lineage>
</organism>
<reference evidence="1 2" key="1">
    <citation type="journal article" date="2004" name="Nucleic Acids Res.">
        <title>The genome sequence of Bacillus cereus ATCC 10987 reveals metabolic adaptations and a large plasmid related to Bacillus anthracis pXO1.</title>
        <authorList>
            <person name="Rasko D.A."/>
            <person name="Ravel J."/>
            <person name="Okstad O.A."/>
            <person name="Helgason E."/>
            <person name="Cer R.Z."/>
            <person name="Jiang L."/>
            <person name="Shores K.A."/>
            <person name="Fouts D.E."/>
            <person name="Tourasse N.J."/>
            <person name="Angiuoli S.V."/>
            <person name="Kolonay J."/>
            <person name="Nelson W.C."/>
            <person name="Kolsto A.-B."/>
            <person name="Fraser C.M."/>
            <person name="Read T.D."/>
        </authorList>
    </citation>
    <scope>NUCLEOTIDE SEQUENCE [LARGE SCALE GENOMIC DNA]</scope>
    <source>
        <strain evidence="2">ATCC 10987 / NRS 248</strain>
        <plasmid evidence="1">pBc10987</plasmid>
    </source>
</reference>